<name>A0ABV1AWH2_9FIRM</name>
<dbReference type="RefSeq" id="WP_349152432.1">
    <property type="nucleotide sequence ID" value="NZ_JBBMEO010000014.1"/>
</dbReference>
<reference evidence="1 2" key="1">
    <citation type="submission" date="2024-03" db="EMBL/GenBank/DDBJ databases">
        <title>Human intestinal bacterial collection.</title>
        <authorList>
            <person name="Pauvert C."/>
            <person name="Hitch T.C.A."/>
            <person name="Clavel T."/>
        </authorList>
    </citation>
    <scope>NUCLEOTIDE SEQUENCE [LARGE SCALE GENOMIC DNA]</scope>
    <source>
        <strain evidence="1 2">CLA-AA-H175</strain>
    </source>
</reference>
<dbReference type="EMBL" id="JBBMEO010000014">
    <property type="protein sequence ID" value="MEQ2362391.1"/>
    <property type="molecule type" value="Genomic_DNA"/>
</dbReference>
<organism evidence="1 2">
    <name type="scientific">Faecalibacterium tardum</name>
    <dbReference type="NCBI Taxonomy" id="3133156"/>
    <lineage>
        <taxon>Bacteria</taxon>
        <taxon>Bacillati</taxon>
        <taxon>Bacillota</taxon>
        <taxon>Clostridia</taxon>
        <taxon>Eubacteriales</taxon>
        <taxon>Oscillospiraceae</taxon>
        <taxon>Faecalibacterium</taxon>
    </lineage>
</organism>
<sequence length="104" mass="12063">MGIRIELKNYIEKIIKERAARKWTRRKAVKVPDGLPHMIALDDRTDDELTDELRYKWSFCPIVTKEKEGYVSMFVPGGNVIRFKDKEAARLVFDAIMQSFDGGV</sequence>
<evidence type="ECO:0000313" key="2">
    <source>
        <dbReference type="Proteomes" id="UP001457197"/>
    </source>
</evidence>
<accession>A0ABV1AWH2</accession>
<comment type="caution">
    <text evidence="1">The sequence shown here is derived from an EMBL/GenBank/DDBJ whole genome shotgun (WGS) entry which is preliminary data.</text>
</comment>
<gene>
    <name evidence="1" type="ORF">WMO44_09595</name>
</gene>
<proteinExistence type="predicted"/>
<protein>
    <submittedName>
        <fullName evidence="1">Uncharacterized protein</fullName>
    </submittedName>
</protein>
<dbReference type="Proteomes" id="UP001457197">
    <property type="component" value="Unassembled WGS sequence"/>
</dbReference>
<evidence type="ECO:0000313" key="1">
    <source>
        <dbReference type="EMBL" id="MEQ2362391.1"/>
    </source>
</evidence>
<keyword evidence="2" id="KW-1185">Reference proteome</keyword>